<comment type="similarity">
    <text evidence="1">Belongs to the 'phage' integrase family.</text>
</comment>
<evidence type="ECO:0000256" key="3">
    <source>
        <dbReference type="ARBA" id="ARBA00023125"/>
    </source>
</evidence>
<dbReference type="PROSITE" id="PS51898">
    <property type="entry name" value="TYR_RECOMBINASE"/>
    <property type="match status" value="1"/>
</dbReference>
<sequence>MVRASGRDGADLLAGRSGGEIERPATRAEDAFRRIREELGQVAPRDPVTRKLGVRRDRLEILADICTRETFPVVVRWLSSATIPSRNTRRNYADDLRFWHDFAQELGHERFSIGCITRGDVTTWRLSEEQRGRADRSIARRLSALSSLTTYAAEEAQVFVPNPVGRANRPRIDRHDRTTATPVLEVDEIGALYDWAESLLDVVVTALVYTFAGRVSEWCEADIEDFHDGRSPVIDVTRKGNKGRVFPLPPLLADLLIKLIGGRTDGPLLLDSEGRRLDRHDVDRILTRLGKRAGVLLGRDVTPHVLRASRLTHMHDAGEKLEDIQTYADHADPATTLGYIKRRDEDKKRASQAAAGADLFSHQLDRWLVAA</sequence>
<dbReference type="GO" id="GO:0015074">
    <property type="term" value="P:DNA integration"/>
    <property type="evidence" value="ECO:0007669"/>
    <property type="project" value="UniProtKB-KW"/>
</dbReference>
<evidence type="ECO:0000256" key="2">
    <source>
        <dbReference type="ARBA" id="ARBA00022908"/>
    </source>
</evidence>
<keyword evidence="2" id="KW-0229">DNA integration</keyword>
<evidence type="ECO:0000256" key="4">
    <source>
        <dbReference type="ARBA" id="ARBA00023172"/>
    </source>
</evidence>
<dbReference type="EMBL" id="SUMC01000143">
    <property type="protein sequence ID" value="TJZ97465.1"/>
    <property type="molecule type" value="Genomic_DNA"/>
</dbReference>
<dbReference type="PANTHER" id="PTHR30349">
    <property type="entry name" value="PHAGE INTEGRASE-RELATED"/>
    <property type="match status" value="1"/>
</dbReference>
<dbReference type="InterPro" id="IPR050090">
    <property type="entry name" value="Tyrosine_recombinase_XerCD"/>
</dbReference>
<name>A0A4U0RNM2_9ACTN</name>
<keyword evidence="10" id="KW-1185">Reference proteome</keyword>
<dbReference type="AlphaFoldDB" id="A0A4U0RNM2"/>
<evidence type="ECO:0008006" key="11">
    <source>
        <dbReference type="Google" id="ProtNLM"/>
    </source>
</evidence>
<reference evidence="9 10" key="1">
    <citation type="submission" date="2019-04" db="EMBL/GenBank/DDBJ databases">
        <title>Streptomyces oryziradicis sp. nov., a novel actinomycete isolated from rhizosphere soil of rice (Oryza sativa L.).</title>
        <authorList>
            <person name="Li C."/>
        </authorList>
    </citation>
    <scope>NUCLEOTIDE SEQUENCE [LARGE SCALE GENOMIC DNA]</scope>
    <source>
        <strain evidence="9 10">NEAU-C40</strain>
    </source>
</reference>
<organism evidence="9 10">
    <name type="scientific">Actinacidiphila oryziradicis</name>
    <dbReference type="NCBI Taxonomy" id="2571141"/>
    <lineage>
        <taxon>Bacteria</taxon>
        <taxon>Bacillati</taxon>
        <taxon>Actinomycetota</taxon>
        <taxon>Actinomycetes</taxon>
        <taxon>Kitasatosporales</taxon>
        <taxon>Streptomycetaceae</taxon>
        <taxon>Actinacidiphila</taxon>
    </lineage>
</organism>
<dbReference type="Gene3D" id="1.10.150.130">
    <property type="match status" value="1"/>
</dbReference>
<evidence type="ECO:0000256" key="6">
    <source>
        <dbReference type="SAM" id="MobiDB-lite"/>
    </source>
</evidence>
<dbReference type="Gene3D" id="1.10.443.10">
    <property type="entry name" value="Intergrase catalytic core"/>
    <property type="match status" value="1"/>
</dbReference>
<dbReference type="OrthoDB" id="4137935at2"/>
<evidence type="ECO:0000256" key="1">
    <source>
        <dbReference type="ARBA" id="ARBA00008857"/>
    </source>
</evidence>
<dbReference type="InterPro" id="IPR011010">
    <property type="entry name" value="DNA_brk_join_enz"/>
</dbReference>
<evidence type="ECO:0000259" key="8">
    <source>
        <dbReference type="PROSITE" id="PS51900"/>
    </source>
</evidence>
<dbReference type="InterPro" id="IPR002104">
    <property type="entry name" value="Integrase_catalytic"/>
</dbReference>
<dbReference type="RefSeq" id="WP_136730558.1">
    <property type="nucleotide sequence ID" value="NZ_SUMC01000143.1"/>
</dbReference>
<protein>
    <recommendedName>
        <fullName evidence="11">Integrase</fullName>
    </recommendedName>
</protein>
<keyword evidence="4" id="KW-0233">DNA recombination</keyword>
<dbReference type="PANTHER" id="PTHR30349:SF41">
    <property type="entry name" value="INTEGRASE_RECOMBINASE PROTEIN MJ0367-RELATED"/>
    <property type="match status" value="1"/>
</dbReference>
<evidence type="ECO:0000313" key="9">
    <source>
        <dbReference type="EMBL" id="TJZ97465.1"/>
    </source>
</evidence>
<accession>A0A4U0RNM2</accession>
<dbReference type="GO" id="GO:0003677">
    <property type="term" value="F:DNA binding"/>
    <property type="evidence" value="ECO:0007669"/>
    <property type="project" value="UniProtKB-UniRule"/>
</dbReference>
<dbReference type="Pfam" id="PF00589">
    <property type="entry name" value="Phage_integrase"/>
    <property type="match status" value="1"/>
</dbReference>
<proteinExistence type="inferred from homology"/>
<feature type="region of interest" description="Disordered" evidence="6">
    <location>
        <begin position="1"/>
        <end position="20"/>
    </location>
</feature>
<dbReference type="PROSITE" id="PS51900">
    <property type="entry name" value="CB"/>
    <property type="match status" value="1"/>
</dbReference>
<evidence type="ECO:0000256" key="5">
    <source>
        <dbReference type="PROSITE-ProRule" id="PRU01248"/>
    </source>
</evidence>
<dbReference type="InterPro" id="IPR044068">
    <property type="entry name" value="CB"/>
</dbReference>
<keyword evidence="3 5" id="KW-0238">DNA-binding</keyword>
<comment type="caution">
    <text evidence="9">The sequence shown here is derived from an EMBL/GenBank/DDBJ whole genome shotgun (WGS) entry which is preliminary data.</text>
</comment>
<dbReference type="Pfam" id="PF02899">
    <property type="entry name" value="Phage_int_SAM_1"/>
    <property type="match status" value="1"/>
</dbReference>
<dbReference type="InterPro" id="IPR013762">
    <property type="entry name" value="Integrase-like_cat_sf"/>
</dbReference>
<dbReference type="Proteomes" id="UP000305778">
    <property type="component" value="Unassembled WGS sequence"/>
</dbReference>
<evidence type="ECO:0000313" key="10">
    <source>
        <dbReference type="Proteomes" id="UP000305778"/>
    </source>
</evidence>
<dbReference type="InterPro" id="IPR010998">
    <property type="entry name" value="Integrase_recombinase_N"/>
</dbReference>
<dbReference type="GO" id="GO:0006310">
    <property type="term" value="P:DNA recombination"/>
    <property type="evidence" value="ECO:0007669"/>
    <property type="project" value="UniProtKB-KW"/>
</dbReference>
<dbReference type="SUPFAM" id="SSF56349">
    <property type="entry name" value="DNA breaking-rejoining enzymes"/>
    <property type="match status" value="1"/>
</dbReference>
<feature type="domain" description="Core-binding (CB)" evidence="8">
    <location>
        <begin position="68"/>
        <end position="153"/>
    </location>
</feature>
<feature type="compositionally biased region" description="Basic and acidic residues" evidence="6">
    <location>
        <begin position="1"/>
        <end position="10"/>
    </location>
</feature>
<dbReference type="InterPro" id="IPR004107">
    <property type="entry name" value="Integrase_SAM-like_N"/>
</dbReference>
<gene>
    <name evidence="9" type="ORF">FCI23_49600</name>
</gene>
<evidence type="ECO:0000259" key="7">
    <source>
        <dbReference type="PROSITE" id="PS51898"/>
    </source>
</evidence>
<feature type="domain" description="Tyr recombinase" evidence="7">
    <location>
        <begin position="179"/>
        <end position="352"/>
    </location>
</feature>